<dbReference type="Proteomes" id="UP000192980">
    <property type="component" value="Unassembled WGS sequence"/>
</dbReference>
<dbReference type="STRING" id="561061.SAMN05660862_2909"/>
<proteinExistence type="predicted"/>
<reference evidence="2 3" key="1">
    <citation type="submission" date="2017-04" db="EMBL/GenBank/DDBJ databases">
        <authorList>
            <person name="Afonso C.L."/>
            <person name="Miller P.J."/>
            <person name="Scott M.A."/>
            <person name="Spackman E."/>
            <person name="Goraichik I."/>
            <person name="Dimitrov K.M."/>
            <person name="Suarez D.L."/>
            <person name="Swayne D.E."/>
        </authorList>
    </citation>
    <scope>NUCLEOTIDE SEQUENCE [LARGE SCALE GENOMIC DNA]</scope>
    <source>
        <strain evidence="2 3">DSM 22418</strain>
    </source>
</reference>
<name>A0A1X7KIU1_9SPHI</name>
<keyword evidence="1" id="KW-1133">Transmembrane helix</keyword>
<evidence type="ECO:0000313" key="3">
    <source>
        <dbReference type="Proteomes" id="UP000192980"/>
    </source>
</evidence>
<keyword evidence="3" id="KW-1185">Reference proteome</keyword>
<sequence>MCMHVYTVVVYILGMKNMFTDVLAVINNRKIKRTLSVFS</sequence>
<evidence type="ECO:0000256" key="1">
    <source>
        <dbReference type="SAM" id="Phobius"/>
    </source>
</evidence>
<evidence type="ECO:0000313" key="2">
    <source>
        <dbReference type="EMBL" id="SMG40572.1"/>
    </source>
</evidence>
<accession>A0A1X7KIU1</accession>
<dbReference type="EMBL" id="FXAU01000005">
    <property type="protein sequence ID" value="SMG40572.1"/>
    <property type="molecule type" value="Genomic_DNA"/>
</dbReference>
<keyword evidence="1" id="KW-0812">Transmembrane</keyword>
<organism evidence="2 3">
    <name type="scientific">Sphingobacterium psychroaquaticum</name>
    <dbReference type="NCBI Taxonomy" id="561061"/>
    <lineage>
        <taxon>Bacteria</taxon>
        <taxon>Pseudomonadati</taxon>
        <taxon>Bacteroidota</taxon>
        <taxon>Sphingobacteriia</taxon>
        <taxon>Sphingobacteriales</taxon>
        <taxon>Sphingobacteriaceae</taxon>
        <taxon>Sphingobacterium</taxon>
    </lineage>
</organism>
<gene>
    <name evidence="2" type="ORF">SAMN05660862_2909</name>
</gene>
<keyword evidence="1" id="KW-0472">Membrane</keyword>
<feature type="transmembrane region" description="Helical" evidence="1">
    <location>
        <begin position="6"/>
        <end position="26"/>
    </location>
</feature>
<dbReference type="AlphaFoldDB" id="A0A1X7KIU1"/>
<protein>
    <submittedName>
        <fullName evidence="2">Uncharacterized protein</fullName>
    </submittedName>
</protein>